<dbReference type="EC" id="2.5.1.-" evidence="3"/>
<comment type="pathway">
    <text evidence="3">Amino-acid biosynthesis; L-methionine biosynthesis via de novo pathway; L-homocysteine from O-succinyl-L-homoserine: step 1/1.</text>
</comment>
<dbReference type="Pfam" id="PF01053">
    <property type="entry name" value="Cys_Met_Meta_PP"/>
    <property type="match status" value="1"/>
</dbReference>
<gene>
    <name evidence="3 6" type="primary">metZ</name>
    <name evidence="6" type="ORF">DKG74_14460</name>
</gene>
<dbReference type="InterPro" id="IPR015421">
    <property type="entry name" value="PyrdxlP-dep_Trfase_major"/>
</dbReference>
<dbReference type="GO" id="GO:0016765">
    <property type="term" value="F:transferase activity, transferring alkyl or aryl (other than methyl) groups"/>
    <property type="evidence" value="ECO:0007669"/>
    <property type="project" value="UniProtKB-UniRule"/>
</dbReference>
<dbReference type="CDD" id="cd00614">
    <property type="entry name" value="CGS_like"/>
    <property type="match status" value="1"/>
</dbReference>
<dbReference type="NCBIfam" id="TIGR01325">
    <property type="entry name" value="O_suc_HS_sulf"/>
    <property type="match status" value="1"/>
</dbReference>
<dbReference type="GO" id="GO:0071268">
    <property type="term" value="P:homocysteine biosynthetic process"/>
    <property type="evidence" value="ECO:0007669"/>
    <property type="project" value="InterPro"/>
</dbReference>
<dbReference type="InterPro" id="IPR015422">
    <property type="entry name" value="PyrdxlP-dep_Trfase_small"/>
</dbReference>
<dbReference type="GO" id="GO:0005737">
    <property type="term" value="C:cytoplasm"/>
    <property type="evidence" value="ECO:0007669"/>
    <property type="project" value="TreeGrafter"/>
</dbReference>
<evidence type="ECO:0000313" key="6">
    <source>
        <dbReference type="EMBL" id="PWR21205.1"/>
    </source>
</evidence>
<sequence>MARHTPRDTADSWKLATKLVRGGTNRSDFGETCEAIFMTSGFRYDSAEEAEARFKGEREGFTYSRLGNPTTAMFEERMAILEGAPVARAASSGMAAVHAALMCQLKSGDRVVSARALFGSCRVILDEILPRFGVTVDYVEGSDITSWEKALATPATIAFLETPANPTLDVIDLKAVAELAHAAGARVVIDNVFATPILQRPMEFGCDVVVYSATKHIDGQGRCLGGAILCDRDFFDQHLNQYLRHTGPSLSPFNAWLLLKGLETLELRVQRHCDNALKVARFLDEAKAAGRIRNVSYPGLASHPQHGLALAQMSGKGGSVVTIEVEGGRPGAFHLMNRLRLIDISNNLGDSKSLITHPSSTTHQRLPAAEREHLGITEGFMRLSVGLEDADDLIDDLDHAIGRRPL</sequence>
<dbReference type="GO" id="GO:0071266">
    <property type="term" value="P:'de novo' L-methionine biosynthetic process"/>
    <property type="evidence" value="ECO:0007669"/>
    <property type="project" value="UniProtKB-UniRule"/>
</dbReference>
<organism evidence="6 7">
    <name type="scientific">Zavarzinia aquatilis</name>
    <dbReference type="NCBI Taxonomy" id="2211142"/>
    <lineage>
        <taxon>Bacteria</taxon>
        <taxon>Pseudomonadati</taxon>
        <taxon>Pseudomonadota</taxon>
        <taxon>Alphaproteobacteria</taxon>
        <taxon>Rhodospirillales</taxon>
        <taxon>Zavarziniaceae</taxon>
        <taxon>Zavarzinia</taxon>
    </lineage>
</organism>
<dbReference type="Proteomes" id="UP000245461">
    <property type="component" value="Unassembled WGS sequence"/>
</dbReference>
<dbReference type="PIRSF" id="PIRSF001434">
    <property type="entry name" value="CGS"/>
    <property type="match status" value="1"/>
</dbReference>
<dbReference type="RefSeq" id="WP_109906882.1">
    <property type="nucleotide sequence ID" value="NZ_QGLE01000008.1"/>
</dbReference>
<dbReference type="InterPro" id="IPR000277">
    <property type="entry name" value="Cys/Met-Metab_PyrdxlP-dep_enz"/>
</dbReference>
<dbReference type="FunFam" id="3.40.640.10:FF:000046">
    <property type="entry name" value="Cystathionine gamma-lyase"/>
    <property type="match status" value="1"/>
</dbReference>
<comment type="caution">
    <text evidence="6">The sequence shown here is derived from an EMBL/GenBank/DDBJ whole genome shotgun (WGS) entry which is preliminary data.</text>
</comment>
<evidence type="ECO:0000256" key="4">
    <source>
        <dbReference type="PIRSR" id="PIRSR001434-2"/>
    </source>
</evidence>
<dbReference type="OrthoDB" id="9790858at2"/>
<dbReference type="GO" id="GO:0019346">
    <property type="term" value="P:transsulfuration"/>
    <property type="evidence" value="ECO:0007669"/>
    <property type="project" value="InterPro"/>
</dbReference>
<comment type="catalytic activity">
    <reaction evidence="3">
        <text>O-succinyl-L-homoserine + hydrogen sulfide = L-homocysteine + succinate</text>
        <dbReference type="Rhea" id="RHEA:27826"/>
        <dbReference type="ChEBI" id="CHEBI:29919"/>
        <dbReference type="ChEBI" id="CHEBI:30031"/>
        <dbReference type="ChEBI" id="CHEBI:57661"/>
        <dbReference type="ChEBI" id="CHEBI:58199"/>
    </reaction>
</comment>
<keyword evidence="2 3" id="KW-0663">Pyridoxal phosphate</keyword>
<comment type="function">
    <text evidence="3">Catalyzes the formation of L-homocysteine from O-succinyl-L-homoserine (OSHS) and hydrogen sulfide.</text>
</comment>
<keyword evidence="7" id="KW-1185">Reference proteome</keyword>
<accession>A0A317E7X4</accession>
<dbReference type="GO" id="GO:0016846">
    <property type="term" value="F:carbon-sulfur lyase activity"/>
    <property type="evidence" value="ECO:0007669"/>
    <property type="project" value="TreeGrafter"/>
</dbReference>
<keyword evidence="3" id="KW-0808">Transferase</keyword>
<keyword evidence="3" id="KW-0028">Amino-acid biosynthesis</keyword>
<keyword evidence="3" id="KW-0486">Methionine biosynthesis</keyword>
<comment type="cofactor">
    <cofactor evidence="1 3 5">
        <name>pyridoxal 5'-phosphate</name>
        <dbReference type="ChEBI" id="CHEBI:597326"/>
    </cofactor>
</comment>
<reference evidence="6 7" key="1">
    <citation type="submission" date="2018-05" db="EMBL/GenBank/DDBJ databases">
        <title>Zavarzinia sp. HR-AS.</title>
        <authorList>
            <person name="Lee Y."/>
            <person name="Jeon C.O."/>
        </authorList>
    </citation>
    <scope>NUCLEOTIDE SEQUENCE [LARGE SCALE GENOMIC DNA]</scope>
    <source>
        <strain evidence="6 7">HR-AS</strain>
    </source>
</reference>
<evidence type="ECO:0000256" key="2">
    <source>
        <dbReference type="ARBA" id="ARBA00022898"/>
    </source>
</evidence>
<dbReference type="AlphaFoldDB" id="A0A317E7X4"/>
<dbReference type="InterPro" id="IPR015424">
    <property type="entry name" value="PyrdxlP-dep_Trfase"/>
</dbReference>
<comment type="subunit">
    <text evidence="3">Homotetramer.</text>
</comment>
<dbReference type="Gene3D" id="3.40.640.10">
    <property type="entry name" value="Type I PLP-dependent aspartate aminotransferase-like (Major domain)"/>
    <property type="match status" value="1"/>
</dbReference>
<evidence type="ECO:0000256" key="1">
    <source>
        <dbReference type="ARBA" id="ARBA00001933"/>
    </source>
</evidence>
<evidence type="ECO:0000313" key="7">
    <source>
        <dbReference type="Proteomes" id="UP000245461"/>
    </source>
</evidence>
<evidence type="ECO:0000256" key="3">
    <source>
        <dbReference type="HAMAP-Rule" id="MF_02056"/>
    </source>
</evidence>
<feature type="modified residue" description="N6-(pyridoxal phosphate)lysine" evidence="3 4">
    <location>
        <position position="215"/>
    </location>
</feature>
<comment type="similarity">
    <text evidence="3">Belongs to the trans-sulfuration enzymes family. MetZ subfamily.</text>
</comment>
<dbReference type="PANTHER" id="PTHR11808">
    <property type="entry name" value="TRANS-SULFURATION ENZYME FAMILY MEMBER"/>
    <property type="match status" value="1"/>
</dbReference>
<dbReference type="SUPFAM" id="SSF53383">
    <property type="entry name" value="PLP-dependent transferases"/>
    <property type="match status" value="1"/>
</dbReference>
<protein>
    <recommendedName>
        <fullName evidence="3">O-succinylhomoserine sulfhydrylase</fullName>
        <shortName evidence="3">OSH sulfhydrylase</shortName>
        <shortName evidence="3">OSHS sulfhydrylase</shortName>
        <ecNumber evidence="3">2.5.1.-</ecNumber>
    </recommendedName>
</protein>
<dbReference type="InterPro" id="IPR006234">
    <property type="entry name" value="O-succ-hSer_sulfhydrylase"/>
</dbReference>
<name>A0A317E7X4_9PROT</name>
<dbReference type="GO" id="GO:0030170">
    <property type="term" value="F:pyridoxal phosphate binding"/>
    <property type="evidence" value="ECO:0007669"/>
    <property type="project" value="UniProtKB-UniRule"/>
</dbReference>
<dbReference type="UniPathway" id="UPA00051">
    <property type="reaction ID" value="UER00449"/>
</dbReference>
<dbReference type="PANTHER" id="PTHR11808:SF80">
    <property type="entry name" value="CYSTATHIONINE GAMMA-LYASE"/>
    <property type="match status" value="1"/>
</dbReference>
<dbReference type="Gene3D" id="3.90.1150.10">
    <property type="entry name" value="Aspartate Aminotransferase, domain 1"/>
    <property type="match status" value="1"/>
</dbReference>
<proteinExistence type="inferred from homology"/>
<dbReference type="HAMAP" id="MF_02056">
    <property type="entry name" value="MetZ"/>
    <property type="match status" value="1"/>
</dbReference>
<evidence type="ECO:0000256" key="5">
    <source>
        <dbReference type="RuleBase" id="RU362118"/>
    </source>
</evidence>
<dbReference type="EMBL" id="QGLE01000008">
    <property type="protein sequence ID" value="PWR21205.1"/>
    <property type="molecule type" value="Genomic_DNA"/>
</dbReference>